<keyword evidence="2" id="KW-1185">Reference proteome</keyword>
<evidence type="ECO:0000313" key="1">
    <source>
        <dbReference type="EMBL" id="QBZ70707.1"/>
    </source>
</evidence>
<name>A0A4D6DWG1_9CAUD</name>
<accession>A0A4D6DWG1</accession>
<dbReference type="Proteomes" id="UP000297195">
    <property type="component" value="Segment"/>
</dbReference>
<organism evidence="1 2">
    <name type="scientific">Edwardsiella phage pEt-SU</name>
    <dbReference type="NCBI Taxonomy" id="2562142"/>
    <lineage>
        <taxon>Viruses</taxon>
        <taxon>Duplodnaviria</taxon>
        <taxon>Heunggongvirae</taxon>
        <taxon>Uroviricota</taxon>
        <taxon>Caudoviricetes</taxon>
        <taxon>Chimalliviridae</taxon>
        <taxon>Petsuvirus</taxon>
        <taxon>Petsuvirus pEtSU</taxon>
    </lineage>
</organism>
<gene>
    <name evidence="1" type="ORF">pETSU_126</name>
</gene>
<reference evidence="1 2" key="1">
    <citation type="submission" date="2019-03" db="EMBL/GenBank/DDBJ databases">
        <authorList>
            <person name="Kim S.G."/>
            <person name="Park S.C."/>
        </authorList>
    </citation>
    <scope>NUCLEOTIDE SEQUENCE [LARGE SCALE GENOMIC DNA]</scope>
</reference>
<evidence type="ECO:0000313" key="2">
    <source>
        <dbReference type="Proteomes" id="UP000297195"/>
    </source>
</evidence>
<sequence>MRLPDKLRAWIKNKKFLLRIKKDSLVYFLKKKLNIHCGSTRAVLVTKRYAFKFPRLKSLDQFFRGLSANQKERLHWKEAPDYFVPVLFSIPGLLVVMPTLKPFGENCPMVRAFMADLWHANNDNSNTGNGAWIARRYCEYINENYAMYKGKPMCIDYGTYVRADVNEQDFLKEMKWLVDKLDGKFEVIDEPGQSEVQVFGTSIQMDLELLDIPVFTANVESKGSELAHVVDDQQTTVEGQVPGQATRDYHRGRLGLGDYQAPTRIVQVKGYPLLDQKGAFAPTLTTIYSGNATLR</sequence>
<dbReference type="EMBL" id="MK689364">
    <property type="protein sequence ID" value="QBZ70707.1"/>
    <property type="molecule type" value="Genomic_DNA"/>
</dbReference>
<proteinExistence type="predicted"/>
<protein>
    <submittedName>
        <fullName evidence="1">Uncharacterized protein</fullName>
    </submittedName>
</protein>